<proteinExistence type="inferred from homology"/>
<keyword evidence="17" id="KW-1185">Reference proteome</keyword>
<evidence type="ECO:0000256" key="3">
    <source>
        <dbReference type="ARBA" id="ARBA00001966"/>
    </source>
</evidence>
<dbReference type="Gene3D" id="3.20.20.70">
    <property type="entry name" value="Aldolase class I"/>
    <property type="match status" value="1"/>
</dbReference>
<keyword evidence="11" id="KW-0411">Iron-sulfur</keyword>
<dbReference type="PIRSF" id="PIRSF004911">
    <property type="entry name" value="DUF160"/>
    <property type="match status" value="1"/>
</dbReference>
<reference evidence="16" key="1">
    <citation type="submission" date="2021-10" db="EMBL/GenBank/DDBJ databases">
        <authorList>
            <person name="Lyu M."/>
            <person name="Wang X."/>
            <person name="Meng X."/>
            <person name="Xu K."/>
        </authorList>
    </citation>
    <scope>NUCLEOTIDE SEQUENCE</scope>
    <source>
        <strain evidence="16">A6</strain>
    </source>
</reference>
<dbReference type="RefSeq" id="WP_230525622.1">
    <property type="nucleotide sequence ID" value="NZ_JAJGAK010000001.1"/>
</dbReference>
<keyword evidence="12" id="KW-0413">Isomerase</keyword>
<comment type="similarity">
    <text evidence="4">Belongs to the radical SAM superfamily. KamA family.</text>
</comment>
<dbReference type="InterPro" id="IPR013785">
    <property type="entry name" value="Aldolase_TIM"/>
</dbReference>
<accession>A0ABS8JEF0</accession>
<name>A0ABS8JEF0_9GAMM</name>
<evidence type="ECO:0000256" key="4">
    <source>
        <dbReference type="ARBA" id="ARBA00008703"/>
    </source>
</evidence>
<sequence>MITAPPLSLQPPAPATPADSRHDWRHQWRDAIRDPRELLSLLGLEALASRISDEAAAQFPMRVPRAFVARMRRGDPLDPLLRQVLPMDDEDRLVAGFALDAVGDVAARTAHGVLQKYRGRALLVATGSCAIHCRYCFRRHFDYAGDTAAAGDWREAVARIAGDPSIEEVLLSGGDPLSLATPKLTELTDALAAVPHIQRLRIHTRLPIVLPDRVDDALVAWLRALPWPVVVVVHANHANEFDASVDAAMARLRGAGAMLLNQAVLLRGVNDDVEALADLGMRGLAAGVLPYYLHQLDRVQGAAHFEVDDATALDLHGALRARTSGYLVPRLVRELPGDTGKRPLA</sequence>
<keyword evidence="10" id="KW-0408">Iron</keyword>
<dbReference type="SFLD" id="SFLDF00314">
    <property type="entry name" value="L-lysine_2_3-aminomutase_(yjeK"/>
    <property type="match status" value="1"/>
</dbReference>
<comment type="cofactor">
    <cofactor evidence="3">
        <name>[4Fe-4S] cluster</name>
        <dbReference type="ChEBI" id="CHEBI:49883"/>
    </cofactor>
</comment>
<gene>
    <name evidence="16" type="primary">epmB</name>
    <name evidence="16" type="ORF">LK996_02640</name>
</gene>
<evidence type="ECO:0000256" key="1">
    <source>
        <dbReference type="ARBA" id="ARBA00001352"/>
    </source>
</evidence>
<dbReference type="InterPro" id="IPR007197">
    <property type="entry name" value="rSAM"/>
</dbReference>
<feature type="region of interest" description="Disordered" evidence="14">
    <location>
        <begin position="1"/>
        <end position="22"/>
    </location>
</feature>
<evidence type="ECO:0000256" key="12">
    <source>
        <dbReference type="ARBA" id="ARBA00023235"/>
    </source>
</evidence>
<feature type="domain" description="Radical SAM core" evidence="15">
    <location>
        <begin position="115"/>
        <end position="338"/>
    </location>
</feature>
<evidence type="ECO:0000259" key="15">
    <source>
        <dbReference type="PROSITE" id="PS51918"/>
    </source>
</evidence>
<dbReference type="CDD" id="cd01335">
    <property type="entry name" value="Radical_SAM"/>
    <property type="match status" value="1"/>
</dbReference>
<evidence type="ECO:0000313" key="17">
    <source>
        <dbReference type="Proteomes" id="UP001165293"/>
    </source>
</evidence>
<protein>
    <recommendedName>
        <fullName evidence="5">L-lysine 2,3-aminomutase</fullName>
    </recommendedName>
    <alternativeName>
        <fullName evidence="13">EF-P post-translational modification enzyme B</fullName>
    </alternativeName>
</protein>
<evidence type="ECO:0000256" key="10">
    <source>
        <dbReference type="ARBA" id="ARBA00023004"/>
    </source>
</evidence>
<evidence type="ECO:0000256" key="14">
    <source>
        <dbReference type="SAM" id="MobiDB-lite"/>
    </source>
</evidence>
<dbReference type="InterPro" id="IPR003739">
    <property type="entry name" value="Lys_aminomutase/Glu_NH3_mut"/>
</dbReference>
<dbReference type="PROSITE" id="PS51918">
    <property type="entry name" value="RADICAL_SAM"/>
    <property type="match status" value="1"/>
</dbReference>
<dbReference type="Pfam" id="PF04055">
    <property type="entry name" value="Radical_SAM"/>
    <property type="match status" value="1"/>
</dbReference>
<organism evidence="16 17">
    <name type="scientific">Noviluteimonas lactosilytica</name>
    <dbReference type="NCBI Taxonomy" id="2888523"/>
    <lineage>
        <taxon>Bacteria</taxon>
        <taxon>Pseudomonadati</taxon>
        <taxon>Pseudomonadota</taxon>
        <taxon>Gammaproteobacteria</taxon>
        <taxon>Lysobacterales</taxon>
        <taxon>Lysobacteraceae</taxon>
        <taxon>Noviluteimonas</taxon>
    </lineage>
</organism>
<evidence type="ECO:0000256" key="13">
    <source>
        <dbReference type="ARBA" id="ARBA00030756"/>
    </source>
</evidence>
<evidence type="ECO:0000256" key="9">
    <source>
        <dbReference type="ARBA" id="ARBA00022898"/>
    </source>
</evidence>
<keyword evidence="9" id="KW-0663">Pyridoxal phosphate</keyword>
<evidence type="ECO:0000256" key="11">
    <source>
        <dbReference type="ARBA" id="ARBA00023014"/>
    </source>
</evidence>
<dbReference type="SFLD" id="SFLDS00029">
    <property type="entry name" value="Radical_SAM"/>
    <property type="match status" value="1"/>
</dbReference>
<dbReference type="Proteomes" id="UP001165293">
    <property type="component" value="Unassembled WGS sequence"/>
</dbReference>
<dbReference type="EMBL" id="JAJGAK010000001">
    <property type="protein sequence ID" value="MCC8361983.1"/>
    <property type="molecule type" value="Genomic_DNA"/>
</dbReference>
<evidence type="ECO:0000256" key="5">
    <source>
        <dbReference type="ARBA" id="ARBA00022363"/>
    </source>
</evidence>
<dbReference type="PANTHER" id="PTHR30538">
    <property type="entry name" value="LYSINE 2,3-AMINOMUTASE-RELATED"/>
    <property type="match status" value="1"/>
</dbReference>
<dbReference type="NCBIfam" id="TIGR03821">
    <property type="entry name" value="EFP_modif_epmB"/>
    <property type="match status" value="1"/>
</dbReference>
<evidence type="ECO:0000256" key="6">
    <source>
        <dbReference type="ARBA" id="ARBA00022485"/>
    </source>
</evidence>
<comment type="catalytic activity">
    <reaction evidence="1">
        <text>L-lysine = D-beta-lysine</text>
        <dbReference type="Rhea" id="RHEA:44148"/>
        <dbReference type="ChEBI" id="CHEBI:32551"/>
        <dbReference type="ChEBI" id="CHEBI:84138"/>
    </reaction>
</comment>
<comment type="caution">
    <text evidence="16">The sequence shown here is derived from an EMBL/GenBank/DDBJ whole genome shotgun (WGS) entry which is preliminary data.</text>
</comment>
<dbReference type="PANTHER" id="PTHR30538:SF1">
    <property type="entry name" value="L-LYSINE 2,3-AMINOMUTASE"/>
    <property type="match status" value="1"/>
</dbReference>
<keyword evidence="7" id="KW-0949">S-adenosyl-L-methionine</keyword>
<dbReference type="InterPro" id="IPR022462">
    <property type="entry name" value="EpmB"/>
</dbReference>
<dbReference type="InterPro" id="IPR058240">
    <property type="entry name" value="rSAM_sf"/>
</dbReference>
<dbReference type="NCBIfam" id="TIGR00238">
    <property type="entry name" value="KamA family radical SAM protein"/>
    <property type="match status" value="1"/>
</dbReference>
<dbReference type="SUPFAM" id="SSF102114">
    <property type="entry name" value="Radical SAM enzymes"/>
    <property type="match status" value="1"/>
</dbReference>
<evidence type="ECO:0000256" key="7">
    <source>
        <dbReference type="ARBA" id="ARBA00022691"/>
    </source>
</evidence>
<evidence type="ECO:0000313" key="16">
    <source>
        <dbReference type="EMBL" id="MCC8361983.1"/>
    </source>
</evidence>
<comment type="cofactor">
    <cofactor evidence="2">
        <name>pyridoxal 5'-phosphate</name>
        <dbReference type="ChEBI" id="CHEBI:597326"/>
    </cofactor>
</comment>
<keyword evidence="6" id="KW-0004">4Fe-4S</keyword>
<evidence type="ECO:0000256" key="2">
    <source>
        <dbReference type="ARBA" id="ARBA00001933"/>
    </source>
</evidence>
<evidence type="ECO:0000256" key="8">
    <source>
        <dbReference type="ARBA" id="ARBA00022723"/>
    </source>
</evidence>
<dbReference type="SFLD" id="SFLDG01070">
    <property type="entry name" value="PLP-dependent"/>
    <property type="match status" value="1"/>
</dbReference>
<keyword evidence="8" id="KW-0479">Metal-binding</keyword>